<evidence type="ECO:0000256" key="3">
    <source>
        <dbReference type="PIRSR" id="PIRSR000443-1"/>
    </source>
</evidence>
<dbReference type="RefSeq" id="WP_167568322.1">
    <property type="nucleotide sequence ID" value="NZ_CP116394.1"/>
</dbReference>
<comment type="subunit">
    <text evidence="2">Homodimer.</text>
</comment>
<comment type="similarity">
    <text evidence="2">Belongs to the AB hydrolase superfamily. MetX family.</text>
</comment>
<comment type="pathway">
    <text evidence="2">Amino-acid biosynthesis; L-methionine biosynthesis via de novo pathway; O-acetyl-L-homoserine from L-homoserine: step 1/1.</text>
</comment>
<keyword evidence="2 5" id="KW-0012">Acyltransferase</keyword>
<name>A0AB38XSE8_9ACTO</name>
<dbReference type="EMBL" id="CP116394">
    <property type="protein sequence ID" value="WCE47127.1"/>
    <property type="molecule type" value="Genomic_DNA"/>
</dbReference>
<dbReference type="SUPFAM" id="SSF53474">
    <property type="entry name" value="alpha/beta-Hydrolases"/>
    <property type="match status" value="1"/>
</dbReference>
<dbReference type="NCBIfam" id="TIGR01392">
    <property type="entry name" value="homoserO_Ac_trn"/>
    <property type="match status" value="1"/>
</dbReference>
<dbReference type="GO" id="GO:0009092">
    <property type="term" value="P:homoserine metabolic process"/>
    <property type="evidence" value="ECO:0007669"/>
    <property type="project" value="TreeGrafter"/>
</dbReference>
<comment type="catalytic activity">
    <reaction evidence="2">
        <text>L-homoserine + acetyl-CoA = O-acetyl-L-homoserine + CoA</text>
        <dbReference type="Rhea" id="RHEA:13701"/>
        <dbReference type="ChEBI" id="CHEBI:57287"/>
        <dbReference type="ChEBI" id="CHEBI:57288"/>
        <dbReference type="ChEBI" id="CHEBI:57476"/>
        <dbReference type="ChEBI" id="CHEBI:57716"/>
        <dbReference type="EC" id="2.3.1.31"/>
    </reaction>
</comment>
<evidence type="ECO:0000313" key="6">
    <source>
        <dbReference type="Proteomes" id="UP001211044"/>
    </source>
</evidence>
<dbReference type="GO" id="GO:0009086">
    <property type="term" value="P:methionine biosynthetic process"/>
    <property type="evidence" value="ECO:0007669"/>
    <property type="project" value="UniProtKB-UniRule"/>
</dbReference>
<evidence type="ECO:0000259" key="4">
    <source>
        <dbReference type="Pfam" id="PF00561"/>
    </source>
</evidence>
<dbReference type="InterPro" id="IPR008220">
    <property type="entry name" value="HAT_MetX-like"/>
</dbReference>
<evidence type="ECO:0000313" key="5">
    <source>
        <dbReference type="EMBL" id="WCE47127.1"/>
    </source>
</evidence>
<organism evidence="5 6">
    <name type="scientific">Winkia neuii subsp. anitrata</name>
    <dbReference type="NCBI Taxonomy" id="29318"/>
    <lineage>
        <taxon>Bacteria</taxon>
        <taxon>Bacillati</taxon>
        <taxon>Actinomycetota</taxon>
        <taxon>Actinomycetes</taxon>
        <taxon>Actinomycetales</taxon>
        <taxon>Actinomycetaceae</taxon>
        <taxon>Winkia</taxon>
    </lineage>
</organism>
<dbReference type="NCBIfam" id="NF001209">
    <property type="entry name" value="PRK00175.1"/>
    <property type="match status" value="1"/>
</dbReference>
<accession>A0AB38XSE8</accession>
<keyword evidence="2" id="KW-0486">Methionine biosynthesis</keyword>
<keyword evidence="2" id="KW-0963">Cytoplasm</keyword>
<comment type="caution">
    <text evidence="2">Lacks conserved residue(s) required for the propagation of feature annotation.</text>
</comment>
<proteinExistence type="inferred from homology"/>
<dbReference type="GO" id="GO:0004414">
    <property type="term" value="F:homoserine O-acetyltransferase activity"/>
    <property type="evidence" value="ECO:0007669"/>
    <property type="project" value="UniProtKB-UniRule"/>
</dbReference>
<feature type="active site" evidence="2 3">
    <location>
        <position position="325"/>
    </location>
</feature>
<dbReference type="InterPro" id="IPR000073">
    <property type="entry name" value="AB_hydrolase_1"/>
</dbReference>
<dbReference type="PIRSF" id="PIRSF000443">
    <property type="entry name" value="Homoser_Ac_trans"/>
    <property type="match status" value="1"/>
</dbReference>
<dbReference type="AlphaFoldDB" id="A0AB38XSE8"/>
<dbReference type="InterPro" id="IPR029058">
    <property type="entry name" value="AB_hydrolase_fold"/>
</dbReference>
<dbReference type="KEGG" id="wne:PIG85_08570"/>
<sequence length="376" mass="40459">MAKGDDLPVTGAWREDDARGPRMYAELGPLPLESGGKLPAVRLAYETWGKLNPARDNAILILHALTGDSHVAGPAGPGQPTPGWWAQAVGPKLPLDTDKYFIVAPNVLGGCMGSTGPSSLAPDGREWGSRFPQLSTRDMVRAEARLADLLGIDQFAAIVGPSAGGHRAVEWAVTYPERTRALILVATAACTTAEQAAWAHAQIAAIELDPHFNGGDYYHSDEGPVRGLGLAREIAHTTYRTPLELDERFGRNRQGDEEPLAGGRLAVQSYLDYHARKLAARFDAGSYRILSKAMITHDVGRGRGGVAEALARFSGPALVVGVDSDRLFYARDCEKMAKALPGGRFAQIHTPFGHDGFLIEFAQVNAILAEFMEELE</sequence>
<dbReference type="Pfam" id="PF00561">
    <property type="entry name" value="Abhydrolase_1"/>
    <property type="match status" value="1"/>
</dbReference>
<feature type="binding site" evidence="2">
    <location>
        <position position="232"/>
    </location>
    <ligand>
        <name>substrate</name>
    </ligand>
</feature>
<dbReference type="PANTHER" id="PTHR32268">
    <property type="entry name" value="HOMOSERINE O-ACETYLTRANSFERASE"/>
    <property type="match status" value="1"/>
</dbReference>
<dbReference type="PANTHER" id="PTHR32268:SF11">
    <property type="entry name" value="HOMOSERINE O-ACETYLTRANSFERASE"/>
    <property type="match status" value="1"/>
</dbReference>
<dbReference type="HAMAP" id="MF_00296">
    <property type="entry name" value="MetX_acyltransf"/>
    <property type="match status" value="1"/>
</dbReference>
<reference evidence="5" key="1">
    <citation type="submission" date="2023-01" db="EMBL/GenBank/DDBJ databases">
        <title>Comparative Genomic Analysis of the Clinically-Derived Winkia Strain NY0527 Provides Evidence into the Taxonomic Reassignment of Winkia neuii and Characterizes Their Virulence Traits.</title>
        <authorList>
            <person name="Cai X."/>
            <person name="Peng Y."/>
            <person name="Li M."/>
            <person name="Qiu Y."/>
            <person name="Wang Y."/>
            <person name="Xu L."/>
            <person name="Hou Q."/>
        </authorList>
    </citation>
    <scope>NUCLEOTIDE SEQUENCE</scope>
    <source>
        <strain evidence="5">NY0527</strain>
    </source>
</reference>
<evidence type="ECO:0000256" key="1">
    <source>
        <dbReference type="ARBA" id="ARBA00022679"/>
    </source>
</evidence>
<evidence type="ECO:0000256" key="2">
    <source>
        <dbReference type="HAMAP-Rule" id="MF_00296"/>
    </source>
</evidence>
<feature type="active site" description="Nucleophile" evidence="2 3">
    <location>
        <position position="162"/>
    </location>
</feature>
<gene>
    <name evidence="2" type="primary">metXA</name>
    <name evidence="5" type="ORF">PIG85_08570</name>
</gene>
<protein>
    <recommendedName>
        <fullName evidence="2">Homoserine O-acetyltransferase</fullName>
        <shortName evidence="2">HAT</shortName>
        <ecNumber evidence="2">2.3.1.31</ecNumber>
    </recommendedName>
    <alternativeName>
        <fullName evidence="2">Homoserine transacetylase</fullName>
        <shortName evidence="2">HTA</shortName>
    </alternativeName>
</protein>
<feature type="domain" description="AB hydrolase-1" evidence="4">
    <location>
        <begin position="57"/>
        <end position="357"/>
    </location>
</feature>
<dbReference type="EC" id="2.3.1.31" evidence="2"/>
<dbReference type="Gene3D" id="3.40.50.1820">
    <property type="entry name" value="alpha/beta hydrolase"/>
    <property type="match status" value="1"/>
</dbReference>
<comment type="subcellular location">
    <subcellularLocation>
        <location evidence="2">Cytoplasm</location>
    </subcellularLocation>
</comment>
<keyword evidence="2" id="KW-0028">Amino-acid biosynthesis</keyword>
<feature type="binding site" evidence="2">
    <location>
        <position position="355"/>
    </location>
    <ligand>
        <name>substrate</name>
    </ligand>
</feature>
<dbReference type="Proteomes" id="UP001211044">
    <property type="component" value="Chromosome"/>
</dbReference>
<comment type="function">
    <text evidence="2">Transfers an acetyl group from acetyl-CoA to L-homoserine, forming acetyl-L-homoserine.</text>
</comment>
<keyword evidence="1 2" id="KW-0808">Transferase</keyword>
<feature type="active site" evidence="2 3">
    <location>
        <position position="354"/>
    </location>
</feature>
<dbReference type="GO" id="GO:0005737">
    <property type="term" value="C:cytoplasm"/>
    <property type="evidence" value="ECO:0007669"/>
    <property type="project" value="UniProtKB-SubCell"/>
</dbReference>